<keyword evidence="3" id="KW-1015">Disulfide bond</keyword>
<dbReference type="GO" id="GO:0016491">
    <property type="term" value="F:oxidoreductase activity"/>
    <property type="evidence" value="ECO:0007669"/>
    <property type="project" value="InterPro"/>
</dbReference>
<sequence length="393" mass="43769">MEYKNTAFALALCLLGSTALQVSAQVKKGIVIKGRVAFQNPEILKKYNKVWLYTGIGKGRKLADSATVNTDGSFSFAVKAAAPGLYQLDILKWQTATFWTDQDVNISARGYDTSAVKLKNSGYVAVDSKSAATQLINTATYNQYLAEQEMNILSAESLAAQQYRSKDSTWLTHLRANGLIRRKADFESLRLKQLIKTNQNSPALVYLLSMLPAEREEAYFAAELEKLITRYPGLAEARQLKSDYMAQAALRNSLKKGSPIPQIAYNDPEGNKIDINSFKGKYVLVDFWASWCGPCRKSIPEIKALYGKYKDKGFEVLSISVDTDVAAWKKAMHEEAMPWSQVLSPDKNKTMADFMISGIPTLYLVDREGKIVDKFVGFSPSAKSKLEQTISKL</sequence>
<reference evidence="7 8" key="1">
    <citation type="submission" date="2019-04" db="EMBL/GenBank/DDBJ databases">
        <title>Pedobacter sp. RP-3-15 sp. nov., isolated from Arctic soil.</title>
        <authorList>
            <person name="Dahal R.H."/>
            <person name="Kim D.-U."/>
        </authorList>
    </citation>
    <scope>NUCLEOTIDE SEQUENCE [LARGE SCALE GENOMIC DNA]</scope>
    <source>
        <strain evidence="7 8">RP-3-15</strain>
    </source>
</reference>
<dbReference type="OrthoDB" id="9794348at2"/>
<evidence type="ECO:0000256" key="5">
    <source>
        <dbReference type="SAM" id="SignalP"/>
    </source>
</evidence>
<name>A0A4U1CLC8_9SPHI</name>
<proteinExistence type="predicted"/>
<dbReference type="PANTHER" id="PTHR42852:SF6">
    <property type="entry name" value="THIOL:DISULFIDE INTERCHANGE PROTEIN DSBE"/>
    <property type="match status" value="1"/>
</dbReference>
<dbReference type="CDD" id="cd02966">
    <property type="entry name" value="TlpA_like_family"/>
    <property type="match status" value="1"/>
</dbReference>
<comment type="caution">
    <text evidence="7">The sequence shown here is derived from an EMBL/GenBank/DDBJ whole genome shotgun (WGS) entry which is preliminary data.</text>
</comment>
<evidence type="ECO:0000256" key="2">
    <source>
        <dbReference type="ARBA" id="ARBA00022748"/>
    </source>
</evidence>
<keyword evidence="4" id="KW-0676">Redox-active center</keyword>
<protein>
    <submittedName>
        <fullName evidence="7">TlpA family protein disulfide reductase</fullName>
    </submittedName>
</protein>
<dbReference type="GO" id="GO:0030313">
    <property type="term" value="C:cell envelope"/>
    <property type="evidence" value="ECO:0007669"/>
    <property type="project" value="UniProtKB-SubCell"/>
</dbReference>
<accession>A0A4U1CLC8</accession>
<dbReference type="Pfam" id="PF08534">
    <property type="entry name" value="Redoxin"/>
    <property type="match status" value="1"/>
</dbReference>
<organism evidence="7 8">
    <name type="scientific">Pedobacter frigoris</name>
    <dbReference type="NCBI Taxonomy" id="2571272"/>
    <lineage>
        <taxon>Bacteria</taxon>
        <taxon>Pseudomonadati</taxon>
        <taxon>Bacteroidota</taxon>
        <taxon>Sphingobacteriia</taxon>
        <taxon>Sphingobacteriales</taxon>
        <taxon>Sphingobacteriaceae</taxon>
        <taxon>Pedobacter</taxon>
    </lineage>
</organism>
<dbReference type="PANTHER" id="PTHR42852">
    <property type="entry name" value="THIOL:DISULFIDE INTERCHANGE PROTEIN DSBE"/>
    <property type="match status" value="1"/>
</dbReference>
<dbReference type="Gene3D" id="3.40.30.10">
    <property type="entry name" value="Glutaredoxin"/>
    <property type="match status" value="1"/>
</dbReference>
<dbReference type="InterPro" id="IPR013766">
    <property type="entry name" value="Thioredoxin_domain"/>
</dbReference>
<dbReference type="InterPro" id="IPR013740">
    <property type="entry name" value="Redoxin"/>
</dbReference>
<gene>
    <name evidence="7" type="ORF">FA047_00425</name>
</gene>
<dbReference type="PROSITE" id="PS00194">
    <property type="entry name" value="THIOREDOXIN_1"/>
    <property type="match status" value="1"/>
</dbReference>
<dbReference type="EMBL" id="SWBQ01000001">
    <property type="protein sequence ID" value="TKC08601.1"/>
    <property type="molecule type" value="Genomic_DNA"/>
</dbReference>
<dbReference type="RefSeq" id="WP_136834022.1">
    <property type="nucleotide sequence ID" value="NZ_SWBQ01000001.1"/>
</dbReference>
<comment type="subcellular location">
    <subcellularLocation>
        <location evidence="1">Cell envelope</location>
    </subcellularLocation>
</comment>
<evidence type="ECO:0000313" key="8">
    <source>
        <dbReference type="Proteomes" id="UP000307244"/>
    </source>
</evidence>
<feature type="domain" description="Thioredoxin" evidence="6">
    <location>
        <begin position="254"/>
        <end position="393"/>
    </location>
</feature>
<keyword evidence="5" id="KW-0732">Signal</keyword>
<evidence type="ECO:0000259" key="6">
    <source>
        <dbReference type="PROSITE" id="PS51352"/>
    </source>
</evidence>
<dbReference type="InterPro" id="IPR017937">
    <property type="entry name" value="Thioredoxin_CS"/>
</dbReference>
<dbReference type="GO" id="GO:0017004">
    <property type="term" value="P:cytochrome complex assembly"/>
    <property type="evidence" value="ECO:0007669"/>
    <property type="project" value="UniProtKB-KW"/>
</dbReference>
<feature type="chain" id="PRO_5020422479" evidence="5">
    <location>
        <begin position="25"/>
        <end position="393"/>
    </location>
</feature>
<dbReference type="AlphaFoldDB" id="A0A4U1CLC8"/>
<evidence type="ECO:0000256" key="3">
    <source>
        <dbReference type="ARBA" id="ARBA00023157"/>
    </source>
</evidence>
<keyword evidence="2" id="KW-0201">Cytochrome c-type biogenesis</keyword>
<evidence type="ECO:0000256" key="4">
    <source>
        <dbReference type="ARBA" id="ARBA00023284"/>
    </source>
</evidence>
<keyword evidence="8" id="KW-1185">Reference proteome</keyword>
<feature type="signal peptide" evidence="5">
    <location>
        <begin position="1"/>
        <end position="24"/>
    </location>
</feature>
<evidence type="ECO:0000313" key="7">
    <source>
        <dbReference type="EMBL" id="TKC08601.1"/>
    </source>
</evidence>
<dbReference type="SUPFAM" id="SSF52833">
    <property type="entry name" value="Thioredoxin-like"/>
    <property type="match status" value="1"/>
</dbReference>
<dbReference type="InterPro" id="IPR050553">
    <property type="entry name" value="Thioredoxin_ResA/DsbE_sf"/>
</dbReference>
<dbReference type="Proteomes" id="UP000307244">
    <property type="component" value="Unassembled WGS sequence"/>
</dbReference>
<dbReference type="PROSITE" id="PS51352">
    <property type="entry name" value="THIOREDOXIN_2"/>
    <property type="match status" value="1"/>
</dbReference>
<dbReference type="InterPro" id="IPR036249">
    <property type="entry name" value="Thioredoxin-like_sf"/>
</dbReference>
<evidence type="ECO:0000256" key="1">
    <source>
        <dbReference type="ARBA" id="ARBA00004196"/>
    </source>
</evidence>